<accession>A0AAD5GCU3</accession>
<organism evidence="1 2">
    <name type="scientific">Ambrosia artemisiifolia</name>
    <name type="common">Common ragweed</name>
    <dbReference type="NCBI Taxonomy" id="4212"/>
    <lineage>
        <taxon>Eukaryota</taxon>
        <taxon>Viridiplantae</taxon>
        <taxon>Streptophyta</taxon>
        <taxon>Embryophyta</taxon>
        <taxon>Tracheophyta</taxon>
        <taxon>Spermatophyta</taxon>
        <taxon>Magnoliopsida</taxon>
        <taxon>eudicotyledons</taxon>
        <taxon>Gunneridae</taxon>
        <taxon>Pentapetalae</taxon>
        <taxon>asterids</taxon>
        <taxon>campanulids</taxon>
        <taxon>Asterales</taxon>
        <taxon>Asteraceae</taxon>
        <taxon>Asteroideae</taxon>
        <taxon>Heliantheae alliance</taxon>
        <taxon>Heliantheae</taxon>
        <taxon>Ambrosia</taxon>
    </lineage>
</organism>
<dbReference type="Pfam" id="PF06101">
    <property type="entry name" value="Vps62"/>
    <property type="match status" value="1"/>
</dbReference>
<dbReference type="PANTHER" id="PTHR48152">
    <property type="entry name" value="F1C9.34 PROTEIN"/>
    <property type="match status" value="1"/>
</dbReference>
<dbReference type="AlphaFoldDB" id="A0AAD5GCU3"/>
<reference evidence="1" key="1">
    <citation type="submission" date="2022-06" db="EMBL/GenBank/DDBJ databases">
        <title>Uncovering the hologenomic basis of an extraordinary plant invasion.</title>
        <authorList>
            <person name="Bieker V.C."/>
            <person name="Martin M.D."/>
            <person name="Gilbert T."/>
            <person name="Hodgins K."/>
            <person name="Battlay P."/>
            <person name="Petersen B."/>
            <person name="Wilson J."/>
        </authorList>
    </citation>
    <scope>NUCLEOTIDE SEQUENCE</scope>
    <source>
        <strain evidence="1">AA19_3_7</strain>
        <tissue evidence="1">Leaf</tissue>
    </source>
</reference>
<protein>
    <recommendedName>
        <fullName evidence="3">Vacuolar protein sorting-associated protein 62</fullName>
    </recommendedName>
</protein>
<proteinExistence type="predicted"/>
<dbReference type="InterPro" id="IPR009291">
    <property type="entry name" value="Vps62"/>
</dbReference>
<dbReference type="PANTHER" id="PTHR48152:SF3">
    <property type="entry name" value="DUF946 FAMILY PROTEIN (DUF946)"/>
    <property type="match status" value="1"/>
</dbReference>
<keyword evidence="2" id="KW-1185">Reference proteome</keyword>
<evidence type="ECO:0008006" key="3">
    <source>
        <dbReference type="Google" id="ProtNLM"/>
    </source>
</evidence>
<evidence type="ECO:0000313" key="1">
    <source>
        <dbReference type="EMBL" id="KAI7735478.1"/>
    </source>
</evidence>
<name>A0AAD5GCU3_AMBAR</name>
<gene>
    <name evidence="1" type="ORF">M8C21_017836</name>
</gene>
<sequence length="539" mass="59424">MGNFLSCFTTTNETKSFPIDTHFKFSSPLPSWPPGEGFANGTIDLGGLHVSQITSFTKIWSSSDGGLDDNGVTFFEPNPIPEGFAMLGCYCQSNATPLFGWVLVGKDVSGGTLASPIDYTLVLSVDSSFYIWLPTPPDGYNPVGYAITSSLEKPPLDKIKCVRVDLLDECETDGFLWGVDDGVSVYGLRPKNRGTQAQGVCVGTFVVEDENNSYSMLSCLKNNNFSRLSNSMPNLAQIKALIQEYSPRLYFHPSETYLPSSTTWYFSNGVLLYHVGDESNPIPVEPTGSNLPQGGSNDGTYWLDLPVEETERERVKKGDLQSCEVYIHVKPMLGATFSDIVIWVFYPFNGPSTAKLGLIDVPLGKIGEHVGDWEHMTMRISNFNGVLYRVYFAQHSGGTWVDTTSLEFQPGTNNFIGYSSLHGHATYHVPGVVLQGTDVVGIRNDTSKSDMFLDVGTAYSIMAAQYIDSVIEPPWLNYARKWGPKITYELGVELKKLEDSSGILESAIASLLEILPNEVYEEDGPTGPKMKDYWDGDER</sequence>
<dbReference type="EMBL" id="JAMZMK010009476">
    <property type="protein sequence ID" value="KAI7735478.1"/>
    <property type="molecule type" value="Genomic_DNA"/>
</dbReference>
<evidence type="ECO:0000313" key="2">
    <source>
        <dbReference type="Proteomes" id="UP001206925"/>
    </source>
</evidence>
<dbReference type="Proteomes" id="UP001206925">
    <property type="component" value="Unassembled WGS sequence"/>
</dbReference>
<comment type="caution">
    <text evidence="1">The sequence shown here is derived from an EMBL/GenBank/DDBJ whole genome shotgun (WGS) entry which is preliminary data.</text>
</comment>